<organism evidence="1 2">
    <name type="scientific">Plantactinospora siamensis</name>
    <dbReference type="NCBI Taxonomy" id="555372"/>
    <lineage>
        <taxon>Bacteria</taxon>
        <taxon>Bacillati</taxon>
        <taxon>Actinomycetota</taxon>
        <taxon>Actinomycetes</taxon>
        <taxon>Micromonosporales</taxon>
        <taxon>Micromonosporaceae</taxon>
        <taxon>Plantactinospora</taxon>
    </lineage>
</organism>
<evidence type="ECO:0000313" key="1">
    <source>
        <dbReference type="EMBL" id="MFC0568293.1"/>
    </source>
</evidence>
<sequence length="49" mass="5666">MAQPDHGRRDRKDLRVRVERVPFDRIADAHRRIEAGATTGKLVLDLRTT</sequence>
<dbReference type="RefSeq" id="WP_377343769.1">
    <property type="nucleotide sequence ID" value="NZ_JBHLUE010000034.1"/>
</dbReference>
<evidence type="ECO:0000313" key="2">
    <source>
        <dbReference type="Proteomes" id="UP001589894"/>
    </source>
</evidence>
<comment type="caution">
    <text evidence="1">The sequence shown here is derived from an EMBL/GenBank/DDBJ whole genome shotgun (WGS) entry which is preliminary data.</text>
</comment>
<dbReference type="Pfam" id="PF13602">
    <property type="entry name" value="ADH_zinc_N_2"/>
    <property type="match status" value="1"/>
</dbReference>
<reference evidence="1 2" key="1">
    <citation type="submission" date="2024-09" db="EMBL/GenBank/DDBJ databases">
        <authorList>
            <person name="Sun Q."/>
            <person name="Mori K."/>
        </authorList>
    </citation>
    <scope>NUCLEOTIDE SEQUENCE [LARGE SCALE GENOMIC DNA]</scope>
    <source>
        <strain evidence="1 2">TBRC 2205</strain>
    </source>
</reference>
<accession>A0ABV6P7P4</accession>
<keyword evidence="2" id="KW-1185">Reference proteome</keyword>
<proteinExistence type="predicted"/>
<name>A0ABV6P7P4_9ACTN</name>
<protein>
    <submittedName>
        <fullName evidence="1">Zinc-binding dehydrogenase</fullName>
    </submittedName>
</protein>
<gene>
    <name evidence="1" type="ORF">ACFFHU_29665</name>
</gene>
<dbReference type="EMBL" id="JBHLUE010000034">
    <property type="protein sequence ID" value="MFC0568293.1"/>
    <property type="molecule type" value="Genomic_DNA"/>
</dbReference>
<dbReference type="Gene3D" id="3.90.180.10">
    <property type="entry name" value="Medium-chain alcohol dehydrogenases, catalytic domain"/>
    <property type="match status" value="1"/>
</dbReference>
<dbReference type="Proteomes" id="UP001589894">
    <property type="component" value="Unassembled WGS sequence"/>
</dbReference>